<evidence type="ECO:0000313" key="13">
    <source>
        <dbReference type="Proteomes" id="UP000315938"/>
    </source>
</evidence>
<evidence type="ECO:0000256" key="3">
    <source>
        <dbReference type="ARBA" id="ARBA00022679"/>
    </source>
</evidence>
<evidence type="ECO:0000256" key="1">
    <source>
        <dbReference type="ARBA" id="ARBA00004956"/>
    </source>
</evidence>
<dbReference type="NCBIfam" id="NF041504">
    <property type="entry name" value="AccA_sub"/>
    <property type="match status" value="1"/>
</dbReference>
<dbReference type="InterPro" id="IPR011763">
    <property type="entry name" value="COA_CT_C"/>
</dbReference>
<keyword evidence="7 10" id="KW-0443">Lipid metabolism</keyword>
<dbReference type="PRINTS" id="PR01069">
    <property type="entry name" value="ACCCTRFRASEA"/>
</dbReference>
<keyword evidence="10" id="KW-0963">Cytoplasm</keyword>
<evidence type="ECO:0000256" key="7">
    <source>
        <dbReference type="ARBA" id="ARBA00023098"/>
    </source>
</evidence>
<dbReference type="EMBL" id="VKID01000001">
    <property type="protein sequence ID" value="TRY00090.1"/>
    <property type="molecule type" value="Genomic_DNA"/>
</dbReference>
<comment type="subcellular location">
    <subcellularLocation>
        <location evidence="10">Cytoplasm</location>
    </subcellularLocation>
</comment>
<dbReference type="GO" id="GO:0005524">
    <property type="term" value="F:ATP binding"/>
    <property type="evidence" value="ECO:0007669"/>
    <property type="project" value="UniProtKB-KW"/>
</dbReference>
<dbReference type="EC" id="2.1.3.15" evidence="10"/>
<evidence type="ECO:0000256" key="9">
    <source>
        <dbReference type="ARBA" id="ARBA00049152"/>
    </source>
</evidence>
<comment type="subunit">
    <text evidence="10">Acetyl-CoA carboxylase is a heterohexamer composed of biotin carboxyl carrier protein (AccB), biotin carboxylase (AccC) and two subunits each of ACCase subunit alpha (AccA) and ACCase subunit beta (AccD).</text>
</comment>
<evidence type="ECO:0000256" key="6">
    <source>
        <dbReference type="ARBA" id="ARBA00022840"/>
    </source>
</evidence>
<keyword evidence="6 10" id="KW-0067">ATP-binding</keyword>
<accession>A0A553IIR2</accession>
<dbReference type="HAMAP" id="MF_00823">
    <property type="entry name" value="AcetylCoA_CT_alpha"/>
    <property type="match status" value="1"/>
</dbReference>
<dbReference type="OMA" id="RNFGMAN"/>
<keyword evidence="5 10" id="KW-0276">Fatty acid metabolism</keyword>
<evidence type="ECO:0000313" key="12">
    <source>
        <dbReference type="EMBL" id="TRY00090.1"/>
    </source>
</evidence>
<name>A0A553IIR2_ACHLA</name>
<keyword evidence="2 10" id="KW-0444">Lipid biosynthesis</keyword>
<proteinExistence type="inferred from homology"/>
<dbReference type="PROSITE" id="PS50989">
    <property type="entry name" value="COA_CT_CTER"/>
    <property type="match status" value="1"/>
</dbReference>
<dbReference type="Pfam" id="PF03255">
    <property type="entry name" value="ACCA"/>
    <property type="match status" value="1"/>
</dbReference>
<protein>
    <recommendedName>
        <fullName evidence="10">Acetyl-coenzyme A carboxylase carboxyl transferase subunit alpha</fullName>
        <shortName evidence="10">ACCase subunit alpha</shortName>
        <shortName evidence="10">Acetyl-CoA carboxylase carboxyltransferase subunit alpha</shortName>
        <ecNumber evidence="10">2.1.3.15</ecNumber>
    </recommendedName>
</protein>
<keyword evidence="8 10" id="KW-0275">Fatty acid biosynthesis</keyword>
<comment type="similarity">
    <text evidence="10">Belongs to the AccA family.</text>
</comment>
<reference evidence="12 13" key="1">
    <citation type="submission" date="2019-07" db="EMBL/GenBank/DDBJ databases">
        <title>Genome sequence of Acholeplasma laidlawii strain with increased resistance to erythromycin.</title>
        <authorList>
            <person name="Medvedeva E.S."/>
            <person name="Baranova N.B."/>
            <person name="Siniagina M.N."/>
            <person name="Mouzykantov A."/>
            <person name="Chernova O.A."/>
            <person name="Chernov V.M."/>
        </authorList>
    </citation>
    <scope>NUCLEOTIDE SEQUENCE [LARGE SCALE GENOMIC DNA]</scope>
    <source>
        <strain evidence="12 13">PG8REry</strain>
    </source>
</reference>
<dbReference type="GeneID" id="41338640"/>
<evidence type="ECO:0000256" key="10">
    <source>
        <dbReference type="HAMAP-Rule" id="MF_00823"/>
    </source>
</evidence>
<dbReference type="NCBIfam" id="NF004344">
    <property type="entry name" value="PRK05724.1"/>
    <property type="match status" value="1"/>
</dbReference>
<comment type="caution">
    <text evidence="12">The sequence shown here is derived from an EMBL/GenBank/DDBJ whole genome shotgun (WGS) entry which is preliminary data.</text>
</comment>
<evidence type="ECO:0000256" key="8">
    <source>
        <dbReference type="ARBA" id="ARBA00023160"/>
    </source>
</evidence>
<dbReference type="UniPathway" id="UPA00655">
    <property type="reaction ID" value="UER00711"/>
</dbReference>
<keyword evidence="4 10" id="KW-0547">Nucleotide-binding</keyword>
<feature type="domain" description="CoA carboxyltransferase C-terminal" evidence="11">
    <location>
        <begin position="1"/>
        <end position="242"/>
    </location>
</feature>
<dbReference type="InterPro" id="IPR001095">
    <property type="entry name" value="Acetyl_CoA_COase_a_su"/>
</dbReference>
<dbReference type="PANTHER" id="PTHR42853">
    <property type="entry name" value="ACETYL-COENZYME A CARBOXYLASE CARBOXYL TRANSFERASE SUBUNIT ALPHA"/>
    <property type="match status" value="1"/>
</dbReference>
<dbReference type="NCBIfam" id="TIGR00513">
    <property type="entry name" value="accA"/>
    <property type="match status" value="1"/>
</dbReference>
<comment type="catalytic activity">
    <reaction evidence="9 10">
        <text>N(6)-carboxybiotinyl-L-lysyl-[protein] + acetyl-CoA = N(6)-biotinyl-L-lysyl-[protein] + malonyl-CoA</text>
        <dbReference type="Rhea" id="RHEA:54728"/>
        <dbReference type="Rhea" id="RHEA-COMP:10505"/>
        <dbReference type="Rhea" id="RHEA-COMP:10506"/>
        <dbReference type="ChEBI" id="CHEBI:57288"/>
        <dbReference type="ChEBI" id="CHEBI:57384"/>
        <dbReference type="ChEBI" id="CHEBI:83144"/>
        <dbReference type="ChEBI" id="CHEBI:83145"/>
        <dbReference type="EC" id="2.1.3.15"/>
    </reaction>
</comment>
<dbReference type="GO" id="GO:0003989">
    <property type="term" value="F:acetyl-CoA carboxylase activity"/>
    <property type="evidence" value="ECO:0007669"/>
    <property type="project" value="InterPro"/>
</dbReference>
<dbReference type="Gene3D" id="3.90.226.10">
    <property type="entry name" value="2-enoyl-CoA Hydratase, Chain A, domain 1"/>
    <property type="match status" value="1"/>
</dbReference>
<comment type="pathway">
    <text evidence="1 10">Lipid metabolism; malonyl-CoA biosynthesis; malonyl-CoA from acetyl-CoA: step 1/1.</text>
</comment>
<evidence type="ECO:0000256" key="5">
    <source>
        <dbReference type="ARBA" id="ARBA00022832"/>
    </source>
</evidence>
<dbReference type="GO" id="GO:2001295">
    <property type="term" value="P:malonyl-CoA biosynthetic process"/>
    <property type="evidence" value="ECO:0007669"/>
    <property type="project" value="UniProtKB-UniRule"/>
</dbReference>
<dbReference type="AlphaFoldDB" id="A0A553IIR2"/>
<gene>
    <name evidence="10" type="primary">accA</name>
    <name evidence="12" type="ORF">FNV44_03330</name>
</gene>
<keyword evidence="12" id="KW-0436">Ligase</keyword>
<dbReference type="GO" id="GO:0016743">
    <property type="term" value="F:carboxyl- or carbamoyltransferase activity"/>
    <property type="evidence" value="ECO:0007669"/>
    <property type="project" value="UniProtKB-UniRule"/>
</dbReference>
<organism evidence="12 13">
    <name type="scientific">Acholeplasma laidlawii</name>
    <dbReference type="NCBI Taxonomy" id="2148"/>
    <lineage>
        <taxon>Bacteria</taxon>
        <taxon>Bacillati</taxon>
        <taxon>Mycoplasmatota</taxon>
        <taxon>Mollicutes</taxon>
        <taxon>Acholeplasmatales</taxon>
        <taxon>Acholeplasmataceae</taxon>
        <taxon>Acholeplasma</taxon>
    </lineage>
</organism>
<dbReference type="PANTHER" id="PTHR42853:SF3">
    <property type="entry name" value="ACETYL-COENZYME A CARBOXYLASE CARBOXYL TRANSFERASE SUBUNIT ALPHA, CHLOROPLASTIC"/>
    <property type="match status" value="1"/>
</dbReference>
<dbReference type="GO" id="GO:0006633">
    <property type="term" value="P:fatty acid biosynthetic process"/>
    <property type="evidence" value="ECO:0007669"/>
    <property type="project" value="UniProtKB-KW"/>
</dbReference>
<dbReference type="Proteomes" id="UP000315938">
    <property type="component" value="Unassembled WGS sequence"/>
</dbReference>
<dbReference type="InterPro" id="IPR029045">
    <property type="entry name" value="ClpP/crotonase-like_dom_sf"/>
</dbReference>
<dbReference type="SUPFAM" id="SSF52096">
    <property type="entry name" value="ClpP/crotonase"/>
    <property type="match status" value="1"/>
</dbReference>
<dbReference type="RefSeq" id="WP_012242410.1">
    <property type="nucleotide sequence ID" value="NZ_CP126461.2"/>
</dbReference>
<evidence type="ECO:0000256" key="4">
    <source>
        <dbReference type="ARBA" id="ARBA00022741"/>
    </source>
</evidence>
<dbReference type="GO" id="GO:0009317">
    <property type="term" value="C:acetyl-CoA carboxylase complex"/>
    <property type="evidence" value="ECO:0007669"/>
    <property type="project" value="InterPro"/>
</dbReference>
<keyword evidence="3 10" id="KW-0808">Transferase</keyword>
<evidence type="ECO:0000256" key="2">
    <source>
        <dbReference type="ARBA" id="ARBA00022516"/>
    </source>
</evidence>
<sequence length="277" mass="30618">MTDMDKVWQRVKLARSADRPTSKSLIKAIFPDFIELHGDRLYGDDEAIVGGLATFNDIPVTVIAEEKGTDTQNRLKHNFGMPHPEGYRKALRLMKQAEKFKRPIITIIDTPGAYPGLGAEERGQAGAIALNLKELMVLKTPIIVIVLGEGGSGGALAIGVGDHIMMFENAIYSILSPEGFASILFKDSTRANEAAHLMKLTAEDLKSFGIIDEIILEGKGLNTDPEVGYTNLKKQISKQLTKLMKTPVEKLLVNRYDKFKKMGEYEESVIKNEELAD</sequence>
<evidence type="ECO:0000259" key="11">
    <source>
        <dbReference type="PROSITE" id="PS50989"/>
    </source>
</evidence>
<comment type="function">
    <text evidence="10">Component of the acetyl coenzyme A carboxylase (ACC) complex. First, biotin carboxylase catalyzes the carboxylation of biotin on its carrier protein (BCCP) and then the CO(2) group is transferred by the carboxyltransferase to acetyl-CoA to form malonyl-CoA.</text>
</comment>